<organism evidence="2 3">
    <name type="scientific">Carnobacterium maltaromaticum</name>
    <name type="common">Carnobacterium piscicola</name>
    <dbReference type="NCBI Taxonomy" id="2751"/>
    <lineage>
        <taxon>Bacteria</taxon>
        <taxon>Bacillati</taxon>
        <taxon>Bacillota</taxon>
        <taxon>Bacilli</taxon>
        <taxon>Lactobacillales</taxon>
        <taxon>Carnobacteriaceae</taxon>
        <taxon>Carnobacterium</taxon>
    </lineage>
</organism>
<evidence type="ECO:0000313" key="2">
    <source>
        <dbReference type="EMBL" id="MDZ5757355.1"/>
    </source>
</evidence>
<comment type="similarity">
    <text evidence="1">Belongs to the ROK (NagC/XylR) family.</text>
</comment>
<dbReference type="Proteomes" id="UP001290462">
    <property type="component" value="Unassembled WGS sequence"/>
</dbReference>
<dbReference type="InterPro" id="IPR000600">
    <property type="entry name" value="ROK"/>
</dbReference>
<dbReference type="PANTHER" id="PTHR18964:SF170">
    <property type="entry name" value="SUGAR KINASE"/>
    <property type="match status" value="1"/>
</dbReference>
<proteinExistence type="inferred from homology"/>
<gene>
    <name evidence="2" type="ORF">RAK27_01630</name>
</gene>
<dbReference type="AlphaFoldDB" id="A0AAW9JLD6"/>
<name>A0AAW9JLD6_CARML</name>
<dbReference type="InterPro" id="IPR043129">
    <property type="entry name" value="ATPase_NBD"/>
</dbReference>
<reference evidence="2" key="1">
    <citation type="submission" date="2023-08" db="EMBL/GenBank/DDBJ databases">
        <title>Genomic characterization of piscicolin 126 produced by Carnobacterium maltaromaticum CM22 strain isolated from salmon (Salmo salar).</title>
        <authorList>
            <person name="Gonzalez-Gragera E."/>
            <person name="Garcia-Lopez J.D."/>
            <person name="Teso-Perez C."/>
            <person name="Gimenez-Hernandez I."/>
            <person name="Peralta-Sanchez J.M."/>
            <person name="Valdivia E."/>
            <person name="Montalban-Lopez M."/>
            <person name="Martin-Platero A.M."/>
            <person name="Banos A."/>
            <person name="Martinez-Bueno M."/>
        </authorList>
    </citation>
    <scope>NUCLEOTIDE SEQUENCE</scope>
    <source>
        <strain evidence="2">CM22</strain>
    </source>
</reference>
<sequence length="300" mass="32644">MTNYIGIDIGGTAVKYALLDEKGTITQAGKKQSPKTLETLITCLKNIQNEFSSLPIVGIALSMPGLIDSSTGHAVHGGALTFIRDCNIRDVLTEACQTTIHIENDGKCAALGEYWQGRLAGHSNGVALVLGTGIGGGIIVNDQLLKGAHLSAGEFSFIQTSQDFGELKDLFAYRNSVPLLVKNYAEEKDIPLKDMDGKIFFKAVDDEEPLAVKLLEDYCQSLTQQIMNLQTILDPEVITIGGGISKQGRLFELIDYYLDSYLKKVPYPIVRPTVCQSTLGNHANLLGALKNYFIQTELNS</sequence>
<dbReference type="SUPFAM" id="SSF53067">
    <property type="entry name" value="Actin-like ATPase domain"/>
    <property type="match status" value="1"/>
</dbReference>
<dbReference type="Pfam" id="PF00480">
    <property type="entry name" value="ROK"/>
    <property type="match status" value="1"/>
</dbReference>
<evidence type="ECO:0000256" key="1">
    <source>
        <dbReference type="ARBA" id="ARBA00006479"/>
    </source>
</evidence>
<comment type="caution">
    <text evidence="2">The sequence shown here is derived from an EMBL/GenBank/DDBJ whole genome shotgun (WGS) entry which is preliminary data.</text>
</comment>
<dbReference type="PANTHER" id="PTHR18964">
    <property type="entry name" value="ROK (REPRESSOR, ORF, KINASE) FAMILY"/>
    <property type="match status" value="1"/>
</dbReference>
<dbReference type="RefSeq" id="WP_322808330.1">
    <property type="nucleotide sequence ID" value="NZ_JAVBVO010000001.1"/>
</dbReference>
<evidence type="ECO:0000313" key="3">
    <source>
        <dbReference type="Proteomes" id="UP001290462"/>
    </source>
</evidence>
<accession>A0AAW9JLD6</accession>
<protein>
    <submittedName>
        <fullName evidence="2">ROK family protein</fullName>
    </submittedName>
</protein>
<dbReference type="CDD" id="cd24152">
    <property type="entry name" value="ASKHA_NBD_ROK-like"/>
    <property type="match status" value="1"/>
</dbReference>
<dbReference type="Gene3D" id="3.30.420.40">
    <property type="match status" value="2"/>
</dbReference>
<dbReference type="EMBL" id="JAVBVO010000001">
    <property type="protein sequence ID" value="MDZ5757355.1"/>
    <property type="molecule type" value="Genomic_DNA"/>
</dbReference>